<dbReference type="EMBL" id="KK853178">
    <property type="protein sequence ID" value="KDR10246.1"/>
    <property type="molecule type" value="Genomic_DNA"/>
</dbReference>
<dbReference type="AlphaFoldDB" id="A0A067QZ24"/>
<evidence type="ECO:0000256" key="1">
    <source>
        <dbReference type="SAM" id="MobiDB-lite"/>
    </source>
</evidence>
<gene>
    <name evidence="2" type="ORF">L798_00196</name>
</gene>
<name>A0A067QZ24_ZOONE</name>
<proteinExistence type="predicted"/>
<sequence length="102" mass="11880">MRIRSQTDALQTIPQSVAMLLQKRPNKREPRRNFTWSFRLSRVRGHSDDLRSSFNLKGAPLERQSSSDSAPWKHEISPPLNYHLQKATKRVVVSSNHLHPLR</sequence>
<evidence type="ECO:0000313" key="2">
    <source>
        <dbReference type="EMBL" id="KDR10246.1"/>
    </source>
</evidence>
<accession>A0A067QZ24</accession>
<keyword evidence="3" id="KW-1185">Reference proteome</keyword>
<protein>
    <submittedName>
        <fullName evidence="2">Uncharacterized protein</fullName>
    </submittedName>
</protein>
<reference evidence="2 3" key="1">
    <citation type="journal article" date="2014" name="Nat. Commun.">
        <title>Molecular traces of alternative social organization in a termite genome.</title>
        <authorList>
            <person name="Terrapon N."/>
            <person name="Li C."/>
            <person name="Robertson H.M."/>
            <person name="Ji L."/>
            <person name="Meng X."/>
            <person name="Booth W."/>
            <person name="Chen Z."/>
            <person name="Childers C.P."/>
            <person name="Glastad K.M."/>
            <person name="Gokhale K."/>
            <person name="Gowin J."/>
            <person name="Gronenberg W."/>
            <person name="Hermansen R.A."/>
            <person name="Hu H."/>
            <person name="Hunt B.G."/>
            <person name="Huylmans A.K."/>
            <person name="Khalil S.M."/>
            <person name="Mitchell R.D."/>
            <person name="Munoz-Torres M.C."/>
            <person name="Mustard J.A."/>
            <person name="Pan H."/>
            <person name="Reese J.T."/>
            <person name="Scharf M.E."/>
            <person name="Sun F."/>
            <person name="Vogel H."/>
            <person name="Xiao J."/>
            <person name="Yang W."/>
            <person name="Yang Z."/>
            <person name="Yang Z."/>
            <person name="Zhou J."/>
            <person name="Zhu J."/>
            <person name="Brent C.S."/>
            <person name="Elsik C.G."/>
            <person name="Goodisman M.A."/>
            <person name="Liberles D.A."/>
            <person name="Roe R.M."/>
            <person name="Vargo E.L."/>
            <person name="Vilcinskas A."/>
            <person name="Wang J."/>
            <person name="Bornberg-Bauer E."/>
            <person name="Korb J."/>
            <person name="Zhang G."/>
            <person name="Liebig J."/>
        </authorList>
    </citation>
    <scope>NUCLEOTIDE SEQUENCE [LARGE SCALE GENOMIC DNA]</scope>
    <source>
        <tissue evidence="2">Whole organism</tissue>
    </source>
</reference>
<evidence type="ECO:0000313" key="3">
    <source>
        <dbReference type="Proteomes" id="UP000027135"/>
    </source>
</evidence>
<dbReference type="Proteomes" id="UP000027135">
    <property type="component" value="Unassembled WGS sequence"/>
</dbReference>
<feature type="region of interest" description="Disordered" evidence="1">
    <location>
        <begin position="46"/>
        <end position="77"/>
    </location>
</feature>
<dbReference type="InParanoid" id="A0A067QZ24"/>
<organism evidence="2 3">
    <name type="scientific">Zootermopsis nevadensis</name>
    <name type="common">Dampwood termite</name>
    <dbReference type="NCBI Taxonomy" id="136037"/>
    <lineage>
        <taxon>Eukaryota</taxon>
        <taxon>Metazoa</taxon>
        <taxon>Ecdysozoa</taxon>
        <taxon>Arthropoda</taxon>
        <taxon>Hexapoda</taxon>
        <taxon>Insecta</taxon>
        <taxon>Pterygota</taxon>
        <taxon>Neoptera</taxon>
        <taxon>Polyneoptera</taxon>
        <taxon>Dictyoptera</taxon>
        <taxon>Blattodea</taxon>
        <taxon>Blattoidea</taxon>
        <taxon>Termitoidae</taxon>
        <taxon>Termopsidae</taxon>
        <taxon>Zootermopsis</taxon>
    </lineage>
</organism>